<feature type="compositionally biased region" description="Polar residues" evidence="1">
    <location>
        <begin position="125"/>
        <end position="134"/>
    </location>
</feature>
<organism evidence="2 3">
    <name type="scientific">Wickerhamomyces anomalus (strain ATCC 58044 / CBS 1984 / NCYC 433 / NRRL Y-366-8)</name>
    <name type="common">Yeast</name>
    <name type="synonym">Hansenula anomala</name>
    <dbReference type="NCBI Taxonomy" id="683960"/>
    <lineage>
        <taxon>Eukaryota</taxon>
        <taxon>Fungi</taxon>
        <taxon>Dikarya</taxon>
        <taxon>Ascomycota</taxon>
        <taxon>Saccharomycotina</taxon>
        <taxon>Saccharomycetes</taxon>
        <taxon>Phaffomycetales</taxon>
        <taxon>Wickerhamomycetaceae</taxon>
        <taxon>Wickerhamomyces</taxon>
    </lineage>
</organism>
<feature type="compositionally biased region" description="Low complexity" evidence="1">
    <location>
        <begin position="135"/>
        <end position="149"/>
    </location>
</feature>
<feature type="region of interest" description="Disordered" evidence="1">
    <location>
        <begin position="83"/>
        <end position="153"/>
    </location>
</feature>
<protein>
    <submittedName>
        <fullName evidence="2">Uncharacterized protein</fullName>
    </submittedName>
</protein>
<proteinExistence type="predicted"/>
<sequence length="392" mass="44738">MTIDYLNYQTVSVSPKTQISYMEEHQSCIQKPKMKLNNNVKTTKELVEQLHNYKFPLTRSVNRTSTTCSTTAPESLHQLSTTHYNHNRRNSSISSTFTFKSNNTNTPTRRVSHRRSAAVSGASSNESIFSSDFNPSSPSTRVTTTRTSTGYVPSLQTSENLSTLPTTPVTPTSKTTFDNIDNHLHHGEYLQAPKKPQLLPTEVPITPTNYPLIDLDVVDKPLVPRLGSPMPLKVDATPMKHGLVDVLDKEKEDEEEEDQGEGTISIVDFLRESISERAMSVSADYDPFQYIHITKGMWIDEDGQKLDKYEVPTLIDDSAVIDESKKFISKLGADFFSKDKVFENYQDHHRHHDVVSKQFFNEFPRKQTNNDLQYHNEDVTLKFIVDWFLKRN</sequence>
<gene>
    <name evidence="2" type="ORF">WICANDRAFT_60691</name>
</gene>
<accession>A0A1E3PB39</accession>
<evidence type="ECO:0000313" key="2">
    <source>
        <dbReference type="EMBL" id="ODQ62635.1"/>
    </source>
</evidence>
<dbReference type="AlphaFoldDB" id="A0A1E3PB39"/>
<evidence type="ECO:0000256" key="1">
    <source>
        <dbReference type="SAM" id="MobiDB-lite"/>
    </source>
</evidence>
<reference evidence="2 3" key="1">
    <citation type="journal article" date="2016" name="Proc. Natl. Acad. Sci. U.S.A.">
        <title>Comparative genomics of biotechnologically important yeasts.</title>
        <authorList>
            <person name="Riley R."/>
            <person name="Haridas S."/>
            <person name="Wolfe K.H."/>
            <person name="Lopes M.R."/>
            <person name="Hittinger C.T."/>
            <person name="Goeker M."/>
            <person name="Salamov A.A."/>
            <person name="Wisecaver J.H."/>
            <person name="Long T.M."/>
            <person name="Calvey C.H."/>
            <person name="Aerts A.L."/>
            <person name="Barry K.W."/>
            <person name="Choi C."/>
            <person name="Clum A."/>
            <person name="Coughlan A.Y."/>
            <person name="Deshpande S."/>
            <person name="Douglass A.P."/>
            <person name="Hanson S.J."/>
            <person name="Klenk H.-P."/>
            <person name="LaButti K.M."/>
            <person name="Lapidus A."/>
            <person name="Lindquist E.A."/>
            <person name="Lipzen A.M."/>
            <person name="Meier-Kolthoff J.P."/>
            <person name="Ohm R.A."/>
            <person name="Otillar R.P."/>
            <person name="Pangilinan J.L."/>
            <person name="Peng Y."/>
            <person name="Rokas A."/>
            <person name="Rosa C.A."/>
            <person name="Scheuner C."/>
            <person name="Sibirny A.A."/>
            <person name="Slot J.C."/>
            <person name="Stielow J.B."/>
            <person name="Sun H."/>
            <person name="Kurtzman C.P."/>
            <person name="Blackwell M."/>
            <person name="Grigoriev I.V."/>
            <person name="Jeffries T.W."/>
        </authorList>
    </citation>
    <scope>NUCLEOTIDE SEQUENCE [LARGE SCALE GENOMIC DNA]</scope>
    <source>
        <strain evidence="3">ATCC 58044 / CBS 1984 / NCYC 433 / NRRL Y-366-8</strain>
    </source>
</reference>
<evidence type="ECO:0000313" key="3">
    <source>
        <dbReference type="Proteomes" id="UP000094112"/>
    </source>
</evidence>
<keyword evidence="3" id="KW-1185">Reference proteome</keyword>
<feature type="compositionally biased region" description="Low complexity" evidence="1">
    <location>
        <begin position="90"/>
        <end position="109"/>
    </location>
</feature>
<dbReference type="OrthoDB" id="10681373at2759"/>
<dbReference type="Proteomes" id="UP000094112">
    <property type="component" value="Unassembled WGS sequence"/>
</dbReference>
<name>A0A1E3PB39_WICAA</name>
<dbReference type="GeneID" id="30200281"/>
<dbReference type="RefSeq" id="XP_019041842.1">
    <property type="nucleotide sequence ID" value="XM_019183035.1"/>
</dbReference>
<dbReference type="EMBL" id="KV454208">
    <property type="protein sequence ID" value="ODQ62635.1"/>
    <property type="molecule type" value="Genomic_DNA"/>
</dbReference>